<organism evidence="1 2">
    <name type="scientific">Melastoma candidum</name>
    <dbReference type="NCBI Taxonomy" id="119954"/>
    <lineage>
        <taxon>Eukaryota</taxon>
        <taxon>Viridiplantae</taxon>
        <taxon>Streptophyta</taxon>
        <taxon>Embryophyta</taxon>
        <taxon>Tracheophyta</taxon>
        <taxon>Spermatophyta</taxon>
        <taxon>Magnoliopsida</taxon>
        <taxon>eudicotyledons</taxon>
        <taxon>Gunneridae</taxon>
        <taxon>Pentapetalae</taxon>
        <taxon>rosids</taxon>
        <taxon>malvids</taxon>
        <taxon>Myrtales</taxon>
        <taxon>Melastomataceae</taxon>
        <taxon>Melastomatoideae</taxon>
        <taxon>Melastomateae</taxon>
        <taxon>Melastoma</taxon>
    </lineage>
</organism>
<proteinExistence type="predicted"/>
<dbReference type="Proteomes" id="UP001057402">
    <property type="component" value="Chromosome 12"/>
</dbReference>
<evidence type="ECO:0000313" key="1">
    <source>
        <dbReference type="EMBL" id="KAI4303814.1"/>
    </source>
</evidence>
<name>A0ACB9L1Z9_9MYRT</name>
<reference evidence="2" key="1">
    <citation type="journal article" date="2023" name="Front. Plant Sci.">
        <title>Chromosomal-level genome assembly of Melastoma candidum provides insights into trichome evolution.</title>
        <authorList>
            <person name="Zhong Y."/>
            <person name="Wu W."/>
            <person name="Sun C."/>
            <person name="Zou P."/>
            <person name="Liu Y."/>
            <person name="Dai S."/>
            <person name="Zhou R."/>
        </authorList>
    </citation>
    <scope>NUCLEOTIDE SEQUENCE [LARGE SCALE GENOMIC DNA]</scope>
</reference>
<sequence>MAAAVPVPVPPQPPRGQQRGSHRMFAASDDIAMMKQIQATHAPDGRLVEVKPILNIIESIFHRATPSIVGILDGKQDMAETVDEKANIMALDSTLDTLPYVIHKISCELSCKCSGGGDAHGMTMSIFNMLSAYAWEAKAILALAAFAMYYGEFSLVAKLCATNVLAKSVAVLKQLPDILEHSSSLKPLFDAVNNLIVAVVDVTKGIVLFGDLPSQYISAELPPLSVAMTHIPTAVYWTIRSIVTCASQIAALIGMGHEHIAMTTEAWELSGLAYKISSIHDHLKKQLTTCHQHIEDKKQIEAYQLLVRIFERHHVDNMPVLKLLLNPKDDPQPLWEGMTQKRVTMESMRSRTMLLLISDLDISVEDVELLDHFYRESRTRPELRYEMVWLPVVDNINPSSTAWEITHQKKFEDLRSKMYWHSIYHPSFLEPAVIKYIKDVWHFSKRMIIVVLDPQGRLASPNALHMIRIWLNLAYPFTREREEALWKGESWKLELILDGLDDGTIYEWMKEGRYICLYGGDDMEWIKKFTSAAKEVAKAAGITFEMIYVGRSNAKEKVRKTVTIVTSEKLSYCWLNPTFFSFFWARLESMLYSKLQLGRTIENDNIMHEVMTLLGYDGSDKGWAIFCRGMETGVARAKSDNVLGSLEKFGDWKAAAAKDGFIPALQQYLAKVEAGTQHHCNRLILPGLDGGIPERIVCAECGRIMEKFIMYRCCTE</sequence>
<gene>
    <name evidence="1" type="ORF">MLD38_039404</name>
</gene>
<evidence type="ECO:0000313" key="2">
    <source>
        <dbReference type="Proteomes" id="UP001057402"/>
    </source>
</evidence>
<comment type="caution">
    <text evidence="1">The sequence shown here is derived from an EMBL/GenBank/DDBJ whole genome shotgun (WGS) entry which is preliminary data.</text>
</comment>
<accession>A0ACB9L1Z9</accession>
<keyword evidence="2" id="KW-1185">Reference proteome</keyword>
<dbReference type="EMBL" id="CM042891">
    <property type="protein sequence ID" value="KAI4303814.1"/>
    <property type="molecule type" value="Genomic_DNA"/>
</dbReference>
<protein>
    <submittedName>
        <fullName evidence="1">Uncharacterized protein</fullName>
    </submittedName>
</protein>